<sequence length="428" mass="46130">MLPFRSSRPTRRTPSGIDRLFSGALLAHTNAGSTYSSIPLEPATPTTIGRGSNDQLESSSDQEFEYTNKMKRACGLPIHIADFILDLSHNDLFENESTSQTATTALVPASANPAAVTSTSGEDDDDDKDESTKYTVPWPTSLRPRAVPEPIGLVLSSSRELVLYEPNQVSLLMSMPAEIRELIYLSLLAPSAHTKTTIPATDPVPAAANVFLLTPSTQASDLQEQALTFLGTCSLLLTSKHIRAEFLPLFAARYTYTFSAADDLIAIMLPKPLGASDLSLSWTHLAHVELTTDIVAFGGARSIRAYMQLASLTLYCLPSLQTLILTMLPAAYSPVRFLVASGDDGASALNTYQCSVLHRYGAGTGFAARGFAADLLGVRGMGWGEEFLKLGELLQGWMRRERIADLELFGGMYVSKTGGAALSVKLVK</sequence>
<feature type="region of interest" description="Disordered" evidence="1">
    <location>
        <begin position="103"/>
        <end position="141"/>
    </location>
</feature>
<dbReference type="InParanoid" id="W2SBZ0"/>
<dbReference type="AlphaFoldDB" id="W2SBZ0"/>
<evidence type="ECO:0000256" key="1">
    <source>
        <dbReference type="SAM" id="MobiDB-lite"/>
    </source>
</evidence>
<dbReference type="RefSeq" id="XP_008712157.1">
    <property type="nucleotide sequence ID" value="XM_008713935.1"/>
</dbReference>
<organism evidence="2 3">
    <name type="scientific">Cyphellophora europaea (strain CBS 101466)</name>
    <name type="common">Phialophora europaea</name>
    <dbReference type="NCBI Taxonomy" id="1220924"/>
    <lineage>
        <taxon>Eukaryota</taxon>
        <taxon>Fungi</taxon>
        <taxon>Dikarya</taxon>
        <taxon>Ascomycota</taxon>
        <taxon>Pezizomycotina</taxon>
        <taxon>Eurotiomycetes</taxon>
        <taxon>Chaetothyriomycetidae</taxon>
        <taxon>Chaetothyriales</taxon>
        <taxon>Cyphellophoraceae</taxon>
        <taxon>Cyphellophora</taxon>
    </lineage>
</organism>
<name>W2SBZ0_CYPE1</name>
<dbReference type="GeneID" id="19976599"/>
<evidence type="ECO:0000313" key="3">
    <source>
        <dbReference type="Proteomes" id="UP000030752"/>
    </source>
</evidence>
<feature type="compositionally biased region" description="Polar residues" evidence="1">
    <location>
        <begin position="44"/>
        <end position="57"/>
    </location>
</feature>
<proteinExistence type="predicted"/>
<dbReference type="EMBL" id="KB822712">
    <property type="protein sequence ID" value="ETN45429.1"/>
    <property type="molecule type" value="Genomic_DNA"/>
</dbReference>
<dbReference type="Proteomes" id="UP000030752">
    <property type="component" value="Unassembled WGS sequence"/>
</dbReference>
<gene>
    <name evidence="2" type="ORF">HMPREF1541_09260</name>
</gene>
<feature type="region of interest" description="Disordered" evidence="1">
    <location>
        <begin position="34"/>
        <end position="57"/>
    </location>
</feature>
<dbReference type="HOGENOM" id="CLU_640962_0_0_1"/>
<keyword evidence="3" id="KW-1185">Reference proteome</keyword>
<reference evidence="2 3" key="1">
    <citation type="submission" date="2013-03" db="EMBL/GenBank/DDBJ databases">
        <title>The Genome Sequence of Phialophora europaea CBS 101466.</title>
        <authorList>
            <consortium name="The Broad Institute Genomics Platform"/>
            <person name="Cuomo C."/>
            <person name="de Hoog S."/>
            <person name="Gorbushina A."/>
            <person name="Walker B."/>
            <person name="Young S.K."/>
            <person name="Zeng Q."/>
            <person name="Gargeya S."/>
            <person name="Fitzgerald M."/>
            <person name="Haas B."/>
            <person name="Abouelleil A."/>
            <person name="Allen A.W."/>
            <person name="Alvarado L."/>
            <person name="Arachchi H.M."/>
            <person name="Berlin A.M."/>
            <person name="Chapman S.B."/>
            <person name="Gainer-Dewar J."/>
            <person name="Goldberg J."/>
            <person name="Griggs A."/>
            <person name="Gujja S."/>
            <person name="Hansen M."/>
            <person name="Howarth C."/>
            <person name="Imamovic A."/>
            <person name="Ireland A."/>
            <person name="Larimer J."/>
            <person name="McCowan C."/>
            <person name="Murphy C."/>
            <person name="Pearson M."/>
            <person name="Poon T.W."/>
            <person name="Priest M."/>
            <person name="Roberts A."/>
            <person name="Saif S."/>
            <person name="Shea T."/>
            <person name="Sisk P."/>
            <person name="Sykes S."/>
            <person name="Wortman J."/>
            <person name="Nusbaum C."/>
            <person name="Birren B."/>
        </authorList>
    </citation>
    <scope>NUCLEOTIDE SEQUENCE [LARGE SCALE GENOMIC DNA]</scope>
    <source>
        <strain evidence="2 3">CBS 101466</strain>
    </source>
</reference>
<dbReference type="VEuPathDB" id="FungiDB:HMPREF1541_09260"/>
<protein>
    <submittedName>
        <fullName evidence="2">Uncharacterized protein</fullName>
    </submittedName>
</protein>
<evidence type="ECO:0000313" key="2">
    <source>
        <dbReference type="EMBL" id="ETN45429.1"/>
    </source>
</evidence>
<accession>W2SBZ0</accession>